<feature type="region of interest" description="Disordered" evidence="5">
    <location>
        <begin position="84"/>
        <end position="137"/>
    </location>
</feature>
<dbReference type="SUPFAM" id="SSF48403">
    <property type="entry name" value="Ankyrin repeat"/>
    <property type="match status" value="1"/>
</dbReference>
<evidence type="ECO:0000256" key="1">
    <source>
        <dbReference type="ARBA" id="ARBA00022737"/>
    </source>
</evidence>
<proteinExistence type="inferred from homology"/>
<accession>A0A3Q3JWN8</accession>
<comment type="similarity">
    <text evidence="3">Belongs to the SOWAH family.</text>
</comment>
<feature type="compositionally biased region" description="Basic and acidic residues" evidence="5">
    <location>
        <begin position="84"/>
        <end position="99"/>
    </location>
</feature>
<dbReference type="InterPro" id="IPR058889">
    <property type="entry name" value="WHD_SOWAHA-C"/>
</dbReference>
<dbReference type="PROSITE" id="PS50088">
    <property type="entry name" value="ANK_REPEAT"/>
    <property type="match status" value="1"/>
</dbReference>
<dbReference type="Pfam" id="PF25877">
    <property type="entry name" value="WHD_SOWAH"/>
    <property type="match status" value="1"/>
</dbReference>
<dbReference type="AlphaFoldDB" id="A0A3Q3JWN8"/>
<evidence type="ECO:0000256" key="3">
    <source>
        <dbReference type="ARBA" id="ARBA00038122"/>
    </source>
</evidence>
<feature type="compositionally biased region" description="Low complexity" evidence="5">
    <location>
        <begin position="234"/>
        <end position="243"/>
    </location>
</feature>
<sequence>MVLTQESVLSLLIAEGGKLKKSDLVAKFKDLVDCVDPAERERNRELFKTFVNNVAIVREIDGVRYVVIKKTYQHLLEGVRTVERSGTKTGEKETLKGEQQRPPVLGEKTVQSVGEGGERSAVSQLDQEQPPESDENPSKLLSAIELALQACNYKDVRTKRMLNFDIQKQDINRDSSRRVVVNEPTTILSKPYGLPLRMPPSVTRVEVCKLKTDPHDAPETLKLDSSRNKKRPSSVDSSSSSGSPQLRRALKSTGAPEEPKDTRIHSTFPLEQSEHEWLVKCASGHWSQVYGMLLRDNQLAEKRDFMSGFTALHWMAKCGNSDLLVKLIDLARQGGVDIDINVKTHGGYTPLHIAALHNQEYIMAMLVGEYGANINIRDNYGKKACHYLHKGTSATVREMLSGPKSWQAQDKAIPDKEELDLVPDLSKCRPSISRLFQPHVTGQKKKHKQRPGLYSLSDDPSEDKEGSHTLDHLFSVQPTGIICRGT</sequence>
<evidence type="ECO:0000256" key="4">
    <source>
        <dbReference type="PROSITE-ProRule" id="PRU00023"/>
    </source>
</evidence>
<organism evidence="7 8">
    <name type="scientific">Monopterus albus</name>
    <name type="common">Swamp eel</name>
    <dbReference type="NCBI Taxonomy" id="43700"/>
    <lineage>
        <taxon>Eukaryota</taxon>
        <taxon>Metazoa</taxon>
        <taxon>Chordata</taxon>
        <taxon>Craniata</taxon>
        <taxon>Vertebrata</taxon>
        <taxon>Euteleostomi</taxon>
        <taxon>Actinopterygii</taxon>
        <taxon>Neopterygii</taxon>
        <taxon>Teleostei</taxon>
        <taxon>Neoteleostei</taxon>
        <taxon>Acanthomorphata</taxon>
        <taxon>Anabantaria</taxon>
        <taxon>Synbranchiformes</taxon>
        <taxon>Synbranchidae</taxon>
        <taxon>Monopterus</taxon>
    </lineage>
</organism>
<dbReference type="Ensembl" id="ENSMALT00000025796.1">
    <property type="protein sequence ID" value="ENSMALP00000025323.1"/>
    <property type="gene ID" value="ENSMALG00000017633.1"/>
</dbReference>
<dbReference type="STRING" id="43700.ENSMALP00000025323"/>
<feature type="domain" description="SOWAHA-C winged helix-turn-helix" evidence="6">
    <location>
        <begin position="3"/>
        <end position="84"/>
    </location>
</feature>
<dbReference type="Proteomes" id="UP000261600">
    <property type="component" value="Unplaced"/>
</dbReference>
<evidence type="ECO:0000313" key="8">
    <source>
        <dbReference type="Proteomes" id="UP000261600"/>
    </source>
</evidence>
<evidence type="ECO:0000313" key="7">
    <source>
        <dbReference type="Ensembl" id="ENSMALP00000025323.1"/>
    </source>
</evidence>
<evidence type="ECO:0000256" key="5">
    <source>
        <dbReference type="SAM" id="MobiDB-lite"/>
    </source>
</evidence>
<keyword evidence="1" id="KW-0677">Repeat</keyword>
<evidence type="ECO:0000256" key="2">
    <source>
        <dbReference type="ARBA" id="ARBA00023043"/>
    </source>
</evidence>
<dbReference type="SMART" id="SM00248">
    <property type="entry name" value="ANK"/>
    <property type="match status" value="2"/>
</dbReference>
<feature type="region of interest" description="Disordered" evidence="5">
    <location>
        <begin position="439"/>
        <end position="470"/>
    </location>
</feature>
<keyword evidence="2 4" id="KW-0040">ANK repeat</keyword>
<name>A0A3Q3JWN8_MONAL</name>
<feature type="compositionally biased region" description="Basic and acidic residues" evidence="5">
    <location>
        <begin position="210"/>
        <end position="227"/>
    </location>
</feature>
<dbReference type="Pfam" id="PF12796">
    <property type="entry name" value="Ank_2"/>
    <property type="match status" value="1"/>
</dbReference>
<feature type="repeat" description="ANK" evidence="4">
    <location>
        <begin position="346"/>
        <end position="379"/>
    </location>
</feature>
<dbReference type="InterPro" id="IPR002110">
    <property type="entry name" value="Ankyrin_rpt"/>
</dbReference>
<protein>
    <recommendedName>
        <fullName evidence="6">SOWAHA-C winged helix-turn-helix domain-containing protein</fullName>
    </recommendedName>
</protein>
<reference evidence="7" key="2">
    <citation type="submission" date="2025-09" db="UniProtKB">
        <authorList>
            <consortium name="Ensembl"/>
        </authorList>
    </citation>
    <scope>IDENTIFICATION</scope>
</reference>
<dbReference type="PANTHER" id="PTHR14491:SF2">
    <property type="entry name" value="ANKYRIN REPEAT DOMAIN-CONTAINING PROTEIN SOWAHA"/>
    <property type="match status" value="1"/>
</dbReference>
<dbReference type="Gene3D" id="1.25.40.20">
    <property type="entry name" value="Ankyrin repeat-containing domain"/>
    <property type="match status" value="1"/>
</dbReference>
<evidence type="ECO:0000259" key="6">
    <source>
        <dbReference type="Pfam" id="PF25877"/>
    </source>
</evidence>
<reference evidence="7" key="1">
    <citation type="submission" date="2025-08" db="UniProtKB">
        <authorList>
            <consortium name="Ensembl"/>
        </authorList>
    </citation>
    <scope>IDENTIFICATION</scope>
</reference>
<keyword evidence="8" id="KW-1185">Reference proteome</keyword>
<dbReference type="PANTHER" id="PTHR14491">
    <property type="entry name" value="SOSONDOWAH, ISOFORM G"/>
    <property type="match status" value="1"/>
</dbReference>
<dbReference type="InterPro" id="IPR036770">
    <property type="entry name" value="Ankyrin_rpt-contain_sf"/>
</dbReference>
<dbReference type="PROSITE" id="PS50297">
    <property type="entry name" value="ANK_REP_REGION"/>
    <property type="match status" value="1"/>
</dbReference>
<feature type="region of interest" description="Disordered" evidence="5">
    <location>
        <begin position="210"/>
        <end position="263"/>
    </location>
</feature>